<dbReference type="Pfam" id="PF00046">
    <property type="entry name" value="Homeodomain"/>
    <property type="match status" value="1"/>
</dbReference>
<feature type="region of interest" description="Disordered" evidence="7">
    <location>
        <begin position="1"/>
        <end position="90"/>
    </location>
</feature>
<feature type="region of interest" description="Disordered" evidence="7">
    <location>
        <begin position="135"/>
        <end position="154"/>
    </location>
</feature>
<feature type="domain" description="Homeobox" evidence="8">
    <location>
        <begin position="78"/>
        <end position="138"/>
    </location>
</feature>
<dbReference type="SMART" id="SM00389">
    <property type="entry name" value="HOX"/>
    <property type="match status" value="1"/>
</dbReference>
<evidence type="ECO:0000313" key="9">
    <source>
        <dbReference type="EMBL" id="THH28231.1"/>
    </source>
</evidence>
<dbReference type="InterPro" id="IPR051000">
    <property type="entry name" value="Homeobox_DNA-bind_prot"/>
</dbReference>
<evidence type="ECO:0000313" key="10">
    <source>
        <dbReference type="Proteomes" id="UP000308730"/>
    </source>
</evidence>
<evidence type="ECO:0000256" key="4">
    <source>
        <dbReference type="ARBA" id="ARBA00023242"/>
    </source>
</evidence>
<evidence type="ECO:0000256" key="3">
    <source>
        <dbReference type="ARBA" id="ARBA00023155"/>
    </source>
</evidence>
<feature type="compositionally biased region" description="Low complexity" evidence="7">
    <location>
        <begin position="27"/>
        <end position="47"/>
    </location>
</feature>
<dbReference type="EMBL" id="SGPM01000192">
    <property type="protein sequence ID" value="THH28231.1"/>
    <property type="molecule type" value="Genomic_DNA"/>
</dbReference>
<comment type="subcellular location">
    <subcellularLocation>
        <location evidence="1 5 6">Nucleus</location>
    </subcellularLocation>
</comment>
<feature type="compositionally biased region" description="Basic and acidic residues" evidence="7">
    <location>
        <begin position="17"/>
        <end position="26"/>
    </location>
</feature>
<reference evidence="9 10" key="1">
    <citation type="submission" date="2019-02" db="EMBL/GenBank/DDBJ databases">
        <title>Genome sequencing of the rare red list fungi Antrodiella citrinella (Flaviporus citrinellus).</title>
        <authorList>
            <person name="Buettner E."/>
            <person name="Kellner H."/>
        </authorList>
    </citation>
    <scope>NUCLEOTIDE SEQUENCE [LARGE SCALE GENOMIC DNA]</scope>
    <source>
        <strain evidence="9 10">DSM 108506</strain>
    </source>
</reference>
<dbReference type="AlphaFoldDB" id="A0A4S4MSS2"/>
<keyword evidence="2 5" id="KW-0238">DNA-binding</keyword>
<evidence type="ECO:0000256" key="1">
    <source>
        <dbReference type="ARBA" id="ARBA00004123"/>
    </source>
</evidence>
<evidence type="ECO:0000256" key="6">
    <source>
        <dbReference type="RuleBase" id="RU000682"/>
    </source>
</evidence>
<dbReference type="GO" id="GO:0030154">
    <property type="term" value="P:cell differentiation"/>
    <property type="evidence" value="ECO:0007669"/>
    <property type="project" value="TreeGrafter"/>
</dbReference>
<comment type="caution">
    <text evidence="9">The sequence shown here is derived from an EMBL/GenBank/DDBJ whole genome shotgun (WGS) entry which is preliminary data.</text>
</comment>
<dbReference type="InterPro" id="IPR009057">
    <property type="entry name" value="Homeodomain-like_sf"/>
</dbReference>
<dbReference type="OrthoDB" id="6159439at2759"/>
<dbReference type="PANTHER" id="PTHR24324:SF5">
    <property type="entry name" value="HEMATOPOIETICALLY-EXPRESSED HOMEOBOX PROTEIN HHEX"/>
    <property type="match status" value="1"/>
</dbReference>
<dbReference type="Pfam" id="PF24818">
    <property type="entry name" value="PH_TRF2_HOY1"/>
    <property type="match status" value="1"/>
</dbReference>
<keyword evidence="10" id="KW-1185">Reference proteome</keyword>
<organism evidence="9 10">
    <name type="scientific">Antrodiella citrinella</name>
    <dbReference type="NCBI Taxonomy" id="2447956"/>
    <lineage>
        <taxon>Eukaryota</taxon>
        <taxon>Fungi</taxon>
        <taxon>Dikarya</taxon>
        <taxon>Basidiomycota</taxon>
        <taxon>Agaricomycotina</taxon>
        <taxon>Agaricomycetes</taxon>
        <taxon>Polyporales</taxon>
        <taxon>Steccherinaceae</taxon>
        <taxon>Antrodiella</taxon>
    </lineage>
</organism>
<feature type="compositionally biased region" description="Polar residues" evidence="7">
    <location>
        <begin position="65"/>
        <end position="75"/>
    </location>
</feature>
<dbReference type="GO" id="GO:0006357">
    <property type="term" value="P:regulation of transcription by RNA polymerase II"/>
    <property type="evidence" value="ECO:0007669"/>
    <property type="project" value="TreeGrafter"/>
</dbReference>
<keyword evidence="4 5" id="KW-0539">Nucleus</keyword>
<proteinExistence type="predicted"/>
<evidence type="ECO:0000256" key="7">
    <source>
        <dbReference type="SAM" id="MobiDB-lite"/>
    </source>
</evidence>
<dbReference type="Proteomes" id="UP000308730">
    <property type="component" value="Unassembled WGS sequence"/>
</dbReference>
<dbReference type="Gene3D" id="1.10.10.60">
    <property type="entry name" value="Homeodomain-like"/>
    <property type="match status" value="1"/>
</dbReference>
<evidence type="ECO:0000259" key="8">
    <source>
        <dbReference type="PROSITE" id="PS50071"/>
    </source>
</evidence>
<dbReference type="GO" id="GO:0000978">
    <property type="term" value="F:RNA polymerase II cis-regulatory region sequence-specific DNA binding"/>
    <property type="evidence" value="ECO:0007669"/>
    <property type="project" value="TreeGrafter"/>
</dbReference>
<dbReference type="PROSITE" id="PS50071">
    <property type="entry name" value="HOMEOBOX_2"/>
    <property type="match status" value="1"/>
</dbReference>
<dbReference type="PANTHER" id="PTHR24324">
    <property type="entry name" value="HOMEOBOX PROTEIN HHEX"/>
    <property type="match status" value="1"/>
</dbReference>
<accession>A0A4S4MSS2</accession>
<evidence type="ECO:0000256" key="2">
    <source>
        <dbReference type="ARBA" id="ARBA00023125"/>
    </source>
</evidence>
<protein>
    <recommendedName>
        <fullName evidence="8">Homeobox domain-containing protein</fullName>
    </recommendedName>
</protein>
<dbReference type="InterPro" id="IPR001356">
    <property type="entry name" value="HD"/>
</dbReference>
<feature type="DNA-binding region" description="Homeobox" evidence="5">
    <location>
        <begin position="80"/>
        <end position="139"/>
    </location>
</feature>
<keyword evidence="3 5" id="KW-0371">Homeobox</keyword>
<dbReference type="InterPro" id="IPR057939">
    <property type="entry name" value="TRF2_HOY1_PH"/>
</dbReference>
<name>A0A4S4MSS2_9APHY</name>
<dbReference type="SUPFAM" id="SSF46689">
    <property type="entry name" value="Homeodomain-like"/>
    <property type="match status" value="1"/>
</dbReference>
<dbReference type="GO" id="GO:0005634">
    <property type="term" value="C:nucleus"/>
    <property type="evidence" value="ECO:0007669"/>
    <property type="project" value="UniProtKB-SubCell"/>
</dbReference>
<evidence type="ECO:0000256" key="5">
    <source>
        <dbReference type="PROSITE-ProRule" id="PRU00108"/>
    </source>
</evidence>
<gene>
    <name evidence="9" type="ORF">EUX98_g5944</name>
</gene>
<sequence length="377" mass="41343">MSMEPAVSPSDSTSSHHTHEDDDRADSLNSSPSSSTSPLTPTDSPSPGEALDSDRHSQAGPIRTRSASAASSKGSIETKEKRKRSRVTPEQLAHLERYFALDRSPTAGRRKEISETLGMLERQTQIWFQNRRAKAKLQDGKKGGRNGVVDVPPDMPPELAAGFDMSLHTMIHESEPVTIIPCDDLSIGTWKRIGTTVSRHDLVAYVCEVKRCLTWFIHSAGYGFKMEIPFDTIVETKFVNAAPGTGLASFLLAQPPAFYLETITPSPGNGPPTRGWKPCSDWTEGMQATKVLRHDLVGSAVQLAHVLRNLNVNNSTGSEISLHPPSYRPTADISPTPTQASILGFVEPTQDLIHTSRHDHYGDTSPVELWRRATHLL</sequence>
<dbReference type="CDD" id="cd00086">
    <property type="entry name" value="homeodomain"/>
    <property type="match status" value="1"/>
</dbReference>